<feature type="region of interest" description="Disordered" evidence="6">
    <location>
        <begin position="32"/>
        <end position="59"/>
    </location>
</feature>
<keyword evidence="3 7" id="KW-0812">Transmembrane</keyword>
<evidence type="ECO:0000256" key="4">
    <source>
        <dbReference type="ARBA" id="ARBA00022989"/>
    </source>
</evidence>
<sequence>MAVNPKIVGAAVAGVAVTAILGLVAVRQLASGPSEPSSPAVRQPPPLPPGYFDLGDPPKADPPRIVLDKQLALPPIDLGQGQTEGEGVLRIRNEGPGASELSKVELHGTEGFAMTDLCPSVLEEGGECEIVVTFSGIDAGTSRGSLELQFDGRPKTVRLRADVLAPYTPPPAPPPAPPEPDKTYLSWAEWRAQVLAGRANGGPGFVREGVLEQRNISLPETDPDRYELTDDDYGALREDESTLPVDRTRRITQDKIIWAVLRTPINTQIGGWVLATVDEHVFGGDGRLKLLPKGTQLIGEYKPLEQTGDSRLEVKWTRLLRPDGASISFEGLGGDAMGRNGLIGDLDNRTWEKYGTAFITTLLSAAIVAASSSAQDENISQASDQFSQNLGQVTAQVLEKQIDLAPVVSIAAGERILIKPLYDIAITEPRILAARSAQAGAKKE</sequence>
<dbReference type="Gene3D" id="2.60.40.10">
    <property type="entry name" value="Immunoglobulins"/>
    <property type="match status" value="1"/>
</dbReference>
<evidence type="ECO:0000313" key="8">
    <source>
        <dbReference type="EMBL" id="GAK46658.1"/>
    </source>
</evidence>
<dbReference type="GO" id="GO:0016020">
    <property type="term" value="C:membrane"/>
    <property type="evidence" value="ECO:0007669"/>
    <property type="project" value="UniProtKB-SubCell"/>
</dbReference>
<proteinExistence type="inferred from homology"/>
<name>A0A081BF40_9HYPH</name>
<dbReference type="EMBL" id="BBIO01000023">
    <property type="protein sequence ID" value="GAK46658.1"/>
    <property type="molecule type" value="Genomic_DNA"/>
</dbReference>
<dbReference type="InterPro" id="IPR013783">
    <property type="entry name" value="Ig-like_fold"/>
</dbReference>
<keyword evidence="9" id="KW-1185">Reference proteome</keyword>
<dbReference type="STRING" id="1333998.M2A_3157"/>
<dbReference type="Pfam" id="PF03743">
    <property type="entry name" value="TrbI"/>
    <property type="match status" value="1"/>
</dbReference>
<dbReference type="eggNOG" id="COG2948">
    <property type="taxonomic scope" value="Bacteria"/>
</dbReference>
<dbReference type="AlphaFoldDB" id="A0A081BF40"/>
<evidence type="ECO:0000256" key="2">
    <source>
        <dbReference type="ARBA" id="ARBA00010265"/>
    </source>
</evidence>
<dbReference type="InterPro" id="IPR042217">
    <property type="entry name" value="T4SS_VirB10/TrbI"/>
</dbReference>
<comment type="caution">
    <text evidence="8">The sequence shown here is derived from an EMBL/GenBank/DDBJ whole genome shotgun (WGS) entry which is preliminary data.</text>
</comment>
<dbReference type="RefSeq" id="WP_081875695.1">
    <property type="nucleotide sequence ID" value="NZ_BBIO01000023.1"/>
</dbReference>
<accession>A0A081BF40</accession>
<protein>
    <submittedName>
        <fullName evidence="8">COMB3</fullName>
    </submittedName>
</protein>
<keyword evidence="4 7" id="KW-1133">Transmembrane helix</keyword>
<evidence type="ECO:0000313" key="9">
    <source>
        <dbReference type="Proteomes" id="UP000028702"/>
    </source>
</evidence>
<dbReference type="Proteomes" id="UP000028702">
    <property type="component" value="Unassembled WGS sequence"/>
</dbReference>
<dbReference type="InterPro" id="IPR005498">
    <property type="entry name" value="T4SS_VirB10/TraB/TrbI"/>
</dbReference>
<feature type="transmembrane region" description="Helical" evidence="7">
    <location>
        <begin position="7"/>
        <end position="26"/>
    </location>
</feature>
<organism evidence="8 9">
    <name type="scientific">Tepidicaulis marinus</name>
    <dbReference type="NCBI Taxonomy" id="1333998"/>
    <lineage>
        <taxon>Bacteria</taxon>
        <taxon>Pseudomonadati</taxon>
        <taxon>Pseudomonadota</taxon>
        <taxon>Alphaproteobacteria</taxon>
        <taxon>Hyphomicrobiales</taxon>
        <taxon>Parvibaculaceae</taxon>
        <taxon>Tepidicaulis</taxon>
    </lineage>
</organism>
<evidence type="ECO:0000256" key="1">
    <source>
        <dbReference type="ARBA" id="ARBA00004167"/>
    </source>
</evidence>
<gene>
    <name evidence="8" type="ORF">M2A_3157</name>
</gene>
<evidence type="ECO:0000256" key="7">
    <source>
        <dbReference type="SAM" id="Phobius"/>
    </source>
</evidence>
<comment type="subcellular location">
    <subcellularLocation>
        <location evidence="1">Membrane</location>
        <topology evidence="1">Single-pass membrane protein</topology>
    </subcellularLocation>
</comment>
<evidence type="ECO:0000256" key="3">
    <source>
        <dbReference type="ARBA" id="ARBA00022692"/>
    </source>
</evidence>
<keyword evidence="5 7" id="KW-0472">Membrane</keyword>
<reference evidence="8 9" key="1">
    <citation type="submission" date="2014-07" db="EMBL/GenBank/DDBJ databases">
        <title>Tepidicaulis marinum gen. nov., sp. nov., a novel marine bacterium denitrifying nitrate to nitrous oxide strictly under microaerobic conditions.</title>
        <authorList>
            <person name="Takeuchi M."/>
            <person name="Yamagishi T."/>
            <person name="Kamagata Y."/>
            <person name="Oshima K."/>
            <person name="Hattori M."/>
            <person name="Katayama T."/>
            <person name="Hanada S."/>
            <person name="Tamaki H."/>
            <person name="Marumo K."/>
            <person name="Maeda H."/>
            <person name="Nedachi M."/>
            <person name="Iwasaki W."/>
            <person name="Suwa Y."/>
            <person name="Sakata S."/>
        </authorList>
    </citation>
    <scope>NUCLEOTIDE SEQUENCE [LARGE SCALE GENOMIC DNA]</scope>
    <source>
        <strain evidence="8 9">MA2</strain>
    </source>
</reference>
<dbReference type="CDD" id="cd16429">
    <property type="entry name" value="VirB10"/>
    <property type="match status" value="1"/>
</dbReference>
<evidence type="ECO:0000256" key="5">
    <source>
        <dbReference type="ARBA" id="ARBA00023136"/>
    </source>
</evidence>
<dbReference type="Gene3D" id="2.40.128.260">
    <property type="entry name" value="Type IV secretion system, VirB10/TraB/TrbI"/>
    <property type="match status" value="1"/>
</dbReference>
<comment type="similarity">
    <text evidence="2">Belongs to the TrbI/VirB10 family.</text>
</comment>
<evidence type="ECO:0000256" key="6">
    <source>
        <dbReference type="SAM" id="MobiDB-lite"/>
    </source>
</evidence>